<name>A0ABT8BE38_9HYPH</name>
<keyword evidence="2" id="KW-1185">Reference proteome</keyword>
<dbReference type="RefSeq" id="WP_238221101.1">
    <property type="nucleotide sequence ID" value="NZ_BPQD01000001.1"/>
</dbReference>
<evidence type="ECO:0000313" key="1">
    <source>
        <dbReference type="EMBL" id="MDN3589747.1"/>
    </source>
</evidence>
<gene>
    <name evidence="1" type="ORF">QWZ12_03885</name>
</gene>
<protein>
    <submittedName>
        <fullName evidence="1">Uncharacterized protein</fullName>
    </submittedName>
</protein>
<dbReference type="Proteomes" id="UP001224644">
    <property type="component" value="Unassembled WGS sequence"/>
</dbReference>
<evidence type="ECO:0000313" key="2">
    <source>
        <dbReference type="Proteomes" id="UP001224644"/>
    </source>
</evidence>
<sequence>MLAKLLGAVVGGVTGKAPEERQPAALDPEAMSFEPMVPLHPPPAQNDDGMQRVYDAVEEALREAGHLTRNQGPKA</sequence>
<comment type="caution">
    <text evidence="1">The sequence shown here is derived from an EMBL/GenBank/DDBJ whole genome shotgun (WGS) entry which is preliminary data.</text>
</comment>
<proteinExistence type="predicted"/>
<accession>A0ABT8BE38</accession>
<dbReference type="EMBL" id="JAUFPX010000002">
    <property type="protein sequence ID" value="MDN3589747.1"/>
    <property type="molecule type" value="Genomic_DNA"/>
</dbReference>
<organism evidence="1 2">
    <name type="scientific">Methylobacterium adhaesivum</name>
    <dbReference type="NCBI Taxonomy" id="333297"/>
    <lineage>
        <taxon>Bacteria</taxon>
        <taxon>Pseudomonadati</taxon>
        <taxon>Pseudomonadota</taxon>
        <taxon>Alphaproteobacteria</taxon>
        <taxon>Hyphomicrobiales</taxon>
        <taxon>Methylobacteriaceae</taxon>
        <taxon>Methylobacterium</taxon>
    </lineage>
</organism>
<reference evidence="2" key="1">
    <citation type="journal article" date="2019" name="Int. J. Syst. Evol. Microbiol.">
        <title>The Global Catalogue of Microorganisms (GCM) 10K type strain sequencing project: providing services to taxonomists for standard genome sequencing and annotation.</title>
        <authorList>
            <consortium name="The Broad Institute Genomics Platform"/>
            <consortium name="The Broad Institute Genome Sequencing Center for Infectious Disease"/>
            <person name="Wu L."/>
            <person name="Ma J."/>
        </authorList>
    </citation>
    <scope>NUCLEOTIDE SEQUENCE [LARGE SCALE GENOMIC DNA]</scope>
    <source>
        <strain evidence="2">CECT 7069</strain>
    </source>
</reference>